<dbReference type="EMBL" id="JNBW01000455">
    <property type="protein sequence ID" value="OJH14575.1"/>
    <property type="molecule type" value="Genomic_DNA"/>
</dbReference>
<dbReference type="AlphaFoldDB" id="A0A1L8ZA03"/>
<evidence type="ECO:0000313" key="1">
    <source>
        <dbReference type="EMBL" id="OJH14575.1"/>
    </source>
</evidence>
<sequence length="61" mass="7075">MCLLGPSELLFLITHIKGDNKHMLETKVNENDLYNELVRLGMNKILASDLATRFYHNKDNE</sequence>
<gene>
    <name evidence="1" type="ORF">ER70_07980</name>
</gene>
<accession>A0A1L8ZA03</accession>
<geneLocation type="plasmid" evidence="1">
    <name>unnamed</name>
</geneLocation>
<reference evidence="1" key="2">
    <citation type="submission" date="2015-07" db="EMBL/GenBank/DDBJ databases">
        <authorList>
            <person name="Noorani M."/>
        </authorList>
    </citation>
    <scope>NUCLEOTIDE SEQUENCE</scope>
    <source>
        <strain evidence="1">CO275</strain>
        <plasmid evidence="1">unnamed</plasmid>
    </source>
</reference>
<protein>
    <submittedName>
        <fullName evidence="1">Uncharacterized protein</fullName>
    </submittedName>
</protein>
<proteinExistence type="predicted"/>
<organism evidence="1">
    <name type="scientific">Borrelia bissettiae</name>
    <name type="common">Borreliella bissettiae</name>
    <dbReference type="NCBI Taxonomy" id="64897"/>
    <lineage>
        <taxon>Bacteria</taxon>
        <taxon>Pseudomonadati</taxon>
        <taxon>Spirochaetota</taxon>
        <taxon>Spirochaetia</taxon>
        <taxon>Spirochaetales</taxon>
        <taxon>Borreliaceae</taxon>
        <taxon>Borreliella</taxon>
    </lineage>
</organism>
<comment type="caution">
    <text evidence="1">The sequence shown here is derived from an EMBL/GenBank/DDBJ whole genome shotgun (WGS) entry which is preliminary data.</text>
</comment>
<name>A0A1L8ZA03_BORBI</name>
<reference evidence="1" key="1">
    <citation type="journal article" date="2015" name="Microbiology">
        <title>Similarities in murine infection and immune response to Borrelia bissettii and Borrelia burgdorferi sensu stricto.</title>
        <authorList>
            <person name="Leydet B.F.Jr."/>
            <person name="Liang F.T."/>
        </authorList>
    </citation>
    <scope>NUCLEOTIDE SEQUENCE [LARGE SCALE GENOMIC DNA]</scope>
    <source>
        <strain evidence="1">CO275</strain>
        <plasmid evidence="1">unnamed</plasmid>
    </source>
</reference>
<keyword evidence="1" id="KW-0614">Plasmid</keyword>